<name>A0AAD5CX92_AMBAR</name>
<dbReference type="AlphaFoldDB" id="A0AAD5CX92"/>
<dbReference type="Proteomes" id="UP001206925">
    <property type="component" value="Unassembled WGS sequence"/>
</dbReference>
<reference evidence="1" key="1">
    <citation type="submission" date="2022-06" db="EMBL/GenBank/DDBJ databases">
        <title>Uncovering the hologenomic basis of an extraordinary plant invasion.</title>
        <authorList>
            <person name="Bieker V.C."/>
            <person name="Martin M.D."/>
            <person name="Gilbert T."/>
            <person name="Hodgins K."/>
            <person name="Battlay P."/>
            <person name="Petersen B."/>
            <person name="Wilson J."/>
        </authorList>
    </citation>
    <scope>NUCLEOTIDE SEQUENCE</scope>
    <source>
        <strain evidence="1">AA19_3_7</strain>
        <tissue evidence="1">Leaf</tissue>
    </source>
</reference>
<proteinExistence type="predicted"/>
<sequence length="220" mass="23925">MVETRRQIVTTTTDTTSIGFHAAVSASKVTCFCLEGGGCDDDDYGVGNDSADSIWDGDNRHNIASNADKPAAGKNARFTFSADGGKSYSGQIGYAGMFCELKDFITKEKTETFPKQAEEHESFITKVKGSLAKSVNGSAPKDRGLVGHATLNDSTSDRRYIFCALWEYGQCMEKGNVDVGIGYYLASIGVWYFDAVGKPPPPNLHTHVITNSRFALHIWI</sequence>
<organism evidence="1 2">
    <name type="scientific">Ambrosia artemisiifolia</name>
    <name type="common">Common ragweed</name>
    <dbReference type="NCBI Taxonomy" id="4212"/>
    <lineage>
        <taxon>Eukaryota</taxon>
        <taxon>Viridiplantae</taxon>
        <taxon>Streptophyta</taxon>
        <taxon>Embryophyta</taxon>
        <taxon>Tracheophyta</taxon>
        <taxon>Spermatophyta</taxon>
        <taxon>Magnoliopsida</taxon>
        <taxon>eudicotyledons</taxon>
        <taxon>Gunneridae</taxon>
        <taxon>Pentapetalae</taxon>
        <taxon>asterids</taxon>
        <taxon>campanulids</taxon>
        <taxon>Asterales</taxon>
        <taxon>Asteraceae</taxon>
        <taxon>Asteroideae</taxon>
        <taxon>Heliantheae alliance</taxon>
        <taxon>Heliantheae</taxon>
        <taxon>Ambrosia</taxon>
    </lineage>
</organism>
<gene>
    <name evidence="1" type="ORF">M8C21_005748</name>
</gene>
<evidence type="ECO:0000313" key="2">
    <source>
        <dbReference type="Proteomes" id="UP001206925"/>
    </source>
</evidence>
<evidence type="ECO:0000313" key="1">
    <source>
        <dbReference type="EMBL" id="KAI7749926.1"/>
    </source>
</evidence>
<accession>A0AAD5CX92</accession>
<protein>
    <submittedName>
        <fullName evidence="1">Uncharacterized protein</fullName>
    </submittedName>
</protein>
<dbReference type="EMBL" id="JAMZMK010006254">
    <property type="protein sequence ID" value="KAI7749926.1"/>
    <property type="molecule type" value="Genomic_DNA"/>
</dbReference>
<keyword evidence="2" id="KW-1185">Reference proteome</keyword>
<comment type="caution">
    <text evidence="1">The sequence shown here is derived from an EMBL/GenBank/DDBJ whole genome shotgun (WGS) entry which is preliminary data.</text>
</comment>